<evidence type="ECO:0000313" key="3">
    <source>
        <dbReference type="Proteomes" id="UP000313948"/>
    </source>
</evidence>
<name>A0ABX5VIE5_9MICO</name>
<accession>A0ABX5VIE5</accession>
<dbReference type="EMBL" id="CP040899">
    <property type="protein sequence ID" value="QDB78024.1"/>
    <property type="molecule type" value="Genomic_DNA"/>
</dbReference>
<evidence type="ECO:0000313" key="2">
    <source>
        <dbReference type="EMBL" id="QDB78024.1"/>
    </source>
</evidence>
<proteinExistence type="predicted"/>
<organism evidence="2 3">
    <name type="scientific">Georgenia wutianyii</name>
    <dbReference type="NCBI Taxonomy" id="2585135"/>
    <lineage>
        <taxon>Bacteria</taxon>
        <taxon>Bacillati</taxon>
        <taxon>Actinomycetota</taxon>
        <taxon>Actinomycetes</taxon>
        <taxon>Micrococcales</taxon>
        <taxon>Bogoriellaceae</taxon>
        <taxon>Georgenia</taxon>
    </lineage>
</organism>
<gene>
    <name evidence="2" type="ORF">FE251_00435</name>
</gene>
<evidence type="ECO:0000259" key="1">
    <source>
        <dbReference type="Pfam" id="PF13338"/>
    </source>
</evidence>
<dbReference type="RefSeq" id="WP_139947356.1">
    <property type="nucleotide sequence ID" value="NZ_CP040899.1"/>
</dbReference>
<sequence>MDRQRIEALAARRHQVLTRPEALAAGATDRELRHRVSTGAWQRAYPGVYVIHSGQLGWLTRVSAALAHAGPGAALSHSTAADWWFESPATREQRVGQPVEVSVPARRTVVAHAGLRVHRRRPMPGVFHGLVAAVRPDDTAIDLVARAATDDDVVGILTRATRRVVHPAALLLALERRDRVRGRRLVLEVLGEVAEGVESPLELRYRRDVGRAHGLPAADLQVRERLDGRWVRADCRYRGLGVRVELDGRLAHPGGRTDRDTWRDNAALLRSSELTLRYRWSHVAAAPCAVAAQVAQALRRGGWAGTPTRCGPACTLAGA</sequence>
<protein>
    <submittedName>
        <fullName evidence="2">Type IV toxin-antitoxin system AbiEi family antitoxin domain-containing protein</fullName>
    </submittedName>
</protein>
<keyword evidence="3" id="KW-1185">Reference proteome</keyword>
<dbReference type="InterPro" id="IPR025159">
    <property type="entry name" value="AbiEi_N"/>
</dbReference>
<feature type="domain" description="AbiEi antitoxin N-terminal" evidence="1">
    <location>
        <begin position="4"/>
        <end position="51"/>
    </location>
</feature>
<dbReference type="Proteomes" id="UP000313948">
    <property type="component" value="Chromosome"/>
</dbReference>
<dbReference type="Pfam" id="PF13338">
    <property type="entry name" value="AbiEi_4"/>
    <property type="match status" value="1"/>
</dbReference>
<reference evidence="2 3" key="1">
    <citation type="submission" date="2019-05" db="EMBL/GenBank/DDBJ databases">
        <title>Georgenia *** sp. nov., and Georgenia *** sp. nov., isolated from the intestinal contents of plateau pika (Ochotona curzoniae) in the Qinghai-Tibet plateau of China.</title>
        <authorList>
            <person name="Tian Z."/>
        </authorList>
    </citation>
    <scope>NUCLEOTIDE SEQUENCE [LARGE SCALE GENOMIC DNA]</scope>
    <source>
        <strain evidence="2 3">Z294</strain>
    </source>
</reference>